<sequence length="252" mass="28123">MPTSFYNLTTLQQTSFLSTQLQQTHKLYTIYTYMAKLYNMPDSSSSTSNQSSQPNNDTTLPTSMGALVYINVTGQSPLCFTTDNYIAWHAQWFSLPIGYELMGDVNGKDELTFHVLNGLGPNYKESSITFRAHDTFMPSYMTNSQRMNPSSIAIWISTNSSPLMANFANHGKKSNQPSTQSISKDNFTRGHNSYKSTSQSRPHVICQFCEIPGHTNYSCHKILTIAPWLSIPSTTWKSPPLSSSSSFFGALS</sequence>
<reference evidence="2" key="1">
    <citation type="journal article" date="2021" name="Front. Plant Sci.">
        <title>Chromosome-Scale Genome Assembly for Chinese Sour Jujube and Insights Into Its Genome Evolution and Domestication Signature.</title>
        <authorList>
            <person name="Shen L.-Y."/>
            <person name="Luo H."/>
            <person name="Wang X.-L."/>
            <person name="Wang X.-M."/>
            <person name="Qiu X.-J."/>
            <person name="Liu H."/>
            <person name="Zhou S.-S."/>
            <person name="Jia K.-H."/>
            <person name="Nie S."/>
            <person name="Bao Y.-T."/>
            <person name="Zhang R.-G."/>
            <person name="Yun Q.-Z."/>
            <person name="Chai Y.-H."/>
            <person name="Lu J.-Y."/>
            <person name="Li Y."/>
            <person name="Zhao S.-W."/>
            <person name="Mao J.-F."/>
            <person name="Jia S.-G."/>
            <person name="Mao Y.-M."/>
        </authorList>
    </citation>
    <scope>NUCLEOTIDE SEQUENCE</scope>
    <source>
        <strain evidence="2">AT0</strain>
        <tissue evidence="2">Leaf</tissue>
    </source>
</reference>
<dbReference type="Proteomes" id="UP000813462">
    <property type="component" value="Unassembled WGS sequence"/>
</dbReference>
<feature type="region of interest" description="Disordered" evidence="1">
    <location>
        <begin position="169"/>
        <end position="198"/>
    </location>
</feature>
<evidence type="ECO:0000313" key="3">
    <source>
        <dbReference type="Proteomes" id="UP000813462"/>
    </source>
</evidence>
<name>A0A978V5N0_ZIZJJ</name>
<protein>
    <submittedName>
        <fullName evidence="2">Uncharacterized protein</fullName>
    </submittedName>
</protein>
<evidence type="ECO:0000313" key="2">
    <source>
        <dbReference type="EMBL" id="KAH7522663.1"/>
    </source>
</evidence>
<dbReference type="EMBL" id="JAEACU010000007">
    <property type="protein sequence ID" value="KAH7522663.1"/>
    <property type="molecule type" value="Genomic_DNA"/>
</dbReference>
<feature type="compositionally biased region" description="Polar residues" evidence="1">
    <location>
        <begin position="174"/>
        <end position="198"/>
    </location>
</feature>
<comment type="caution">
    <text evidence="2">The sequence shown here is derived from an EMBL/GenBank/DDBJ whole genome shotgun (WGS) entry which is preliminary data.</text>
</comment>
<proteinExistence type="predicted"/>
<evidence type="ECO:0000256" key="1">
    <source>
        <dbReference type="SAM" id="MobiDB-lite"/>
    </source>
</evidence>
<gene>
    <name evidence="2" type="ORF">FEM48_Zijuj07G0162600</name>
</gene>
<dbReference type="AlphaFoldDB" id="A0A978V5N0"/>
<organism evidence="2 3">
    <name type="scientific">Ziziphus jujuba var. spinosa</name>
    <dbReference type="NCBI Taxonomy" id="714518"/>
    <lineage>
        <taxon>Eukaryota</taxon>
        <taxon>Viridiplantae</taxon>
        <taxon>Streptophyta</taxon>
        <taxon>Embryophyta</taxon>
        <taxon>Tracheophyta</taxon>
        <taxon>Spermatophyta</taxon>
        <taxon>Magnoliopsida</taxon>
        <taxon>eudicotyledons</taxon>
        <taxon>Gunneridae</taxon>
        <taxon>Pentapetalae</taxon>
        <taxon>rosids</taxon>
        <taxon>fabids</taxon>
        <taxon>Rosales</taxon>
        <taxon>Rhamnaceae</taxon>
        <taxon>Paliureae</taxon>
        <taxon>Ziziphus</taxon>
    </lineage>
</organism>
<accession>A0A978V5N0</accession>